<organism evidence="1 2">
    <name type="scientific">Candidatus Doudnabacteria bacterium RIFCSPHIGHO2_01_FULL_49_9</name>
    <dbReference type="NCBI Taxonomy" id="1817827"/>
    <lineage>
        <taxon>Bacteria</taxon>
        <taxon>Candidatus Doudnaibacteriota</taxon>
    </lineage>
</organism>
<evidence type="ECO:0000313" key="2">
    <source>
        <dbReference type="Proteomes" id="UP000176339"/>
    </source>
</evidence>
<dbReference type="AlphaFoldDB" id="A0A1F5P1P4"/>
<dbReference type="Proteomes" id="UP000176339">
    <property type="component" value="Unassembled WGS sequence"/>
</dbReference>
<evidence type="ECO:0000313" key="1">
    <source>
        <dbReference type="EMBL" id="OGE83773.1"/>
    </source>
</evidence>
<dbReference type="EMBL" id="MFEN01000037">
    <property type="protein sequence ID" value="OGE83773.1"/>
    <property type="molecule type" value="Genomic_DNA"/>
</dbReference>
<proteinExistence type="predicted"/>
<accession>A0A1F5P1P4</accession>
<protein>
    <submittedName>
        <fullName evidence="1">Uncharacterized protein</fullName>
    </submittedName>
</protein>
<gene>
    <name evidence="1" type="ORF">A2846_04780</name>
</gene>
<sequence>MKVKIRGIFSENVEKNEFVITVARQLGICGGVRAPVVAEVHHKACPDVILAREKTDDIVLCDYRRNTIAEGFVFEYCGDKPNEIVTAADAEERWNELKNETCEKALETAKSNLAKLIAG</sequence>
<comment type="caution">
    <text evidence="1">The sequence shown here is derived from an EMBL/GenBank/DDBJ whole genome shotgun (WGS) entry which is preliminary data.</text>
</comment>
<reference evidence="1 2" key="1">
    <citation type="journal article" date="2016" name="Nat. Commun.">
        <title>Thousands of microbial genomes shed light on interconnected biogeochemical processes in an aquifer system.</title>
        <authorList>
            <person name="Anantharaman K."/>
            <person name="Brown C.T."/>
            <person name="Hug L.A."/>
            <person name="Sharon I."/>
            <person name="Castelle C.J."/>
            <person name="Probst A.J."/>
            <person name="Thomas B.C."/>
            <person name="Singh A."/>
            <person name="Wilkins M.J."/>
            <person name="Karaoz U."/>
            <person name="Brodie E.L."/>
            <person name="Williams K.H."/>
            <person name="Hubbard S.S."/>
            <person name="Banfield J.F."/>
        </authorList>
    </citation>
    <scope>NUCLEOTIDE SEQUENCE [LARGE SCALE GENOMIC DNA]</scope>
</reference>
<name>A0A1F5P1P4_9BACT</name>